<dbReference type="RefSeq" id="WP_122192587.1">
    <property type="nucleotide sequence ID" value="NZ_JBHSKC010000002.1"/>
</dbReference>
<accession>A0A3M2MEN1</accession>
<keyword evidence="4" id="KW-1185">Reference proteome</keyword>
<dbReference type="InterPro" id="IPR017520">
    <property type="entry name" value="CHP03086"/>
</dbReference>
<dbReference type="InterPro" id="IPR034660">
    <property type="entry name" value="DinB/YfiT-like"/>
</dbReference>
<sequence>MAVEFDFEPAAHRLTGVLAAIPDDGMDAVTPCEGFSVATLLDHMDGLTAAFARVARKQVGPGASRPPAPSAEHLAADWRTRVPEQLKDLVVAWREPSAWDGMSEAGGVPLPSAVLARVALDELILHGWDLARATGQPYDVPADEAEICLALLAGQPAPSEDGPRPPGGAFGPPVPVPDDAPALDRLVARSGRNPAWIP</sequence>
<gene>
    <name evidence="3" type="ORF">EBO15_02195</name>
</gene>
<dbReference type="InterPro" id="IPR017517">
    <property type="entry name" value="Maleyloyr_isom"/>
</dbReference>
<dbReference type="EMBL" id="RFFG01000003">
    <property type="protein sequence ID" value="RMI47353.1"/>
    <property type="molecule type" value="Genomic_DNA"/>
</dbReference>
<dbReference type="Proteomes" id="UP000282674">
    <property type="component" value="Unassembled WGS sequence"/>
</dbReference>
<evidence type="ECO:0000259" key="2">
    <source>
        <dbReference type="Pfam" id="PF11716"/>
    </source>
</evidence>
<name>A0A3M2MEN1_9ACTN</name>
<dbReference type="Gene3D" id="1.20.120.450">
    <property type="entry name" value="dinb family like domain"/>
    <property type="match status" value="1"/>
</dbReference>
<dbReference type="NCBIfam" id="TIGR03086">
    <property type="entry name" value="TIGR03086 family metal-binding protein"/>
    <property type="match status" value="1"/>
</dbReference>
<evidence type="ECO:0000313" key="3">
    <source>
        <dbReference type="EMBL" id="RMI47353.1"/>
    </source>
</evidence>
<dbReference type="SUPFAM" id="SSF109854">
    <property type="entry name" value="DinB/YfiT-like putative metalloenzymes"/>
    <property type="match status" value="1"/>
</dbReference>
<dbReference type="NCBIfam" id="TIGR03083">
    <property type="entry name" value="maleylpyruvate isomerase family mycothiol-dependent enzyme"/>
    <property type="match status" value="1"/>
</dbReference>
<dbReference type="OrthoDB" id="5185819at2"/>
<feature type="region of interest" description="Disordered" evidence="1">
    <location>
        <begin position="155"/>
        <end position="198"/>
    </location>
</feature>
<reference evidence="3 4" key="1">
    <citation type="submission" date="2018-10" db="EMBL/GenBank/DDBJ databases">
        <title>Isolation from soil.</title>
        <authorList>
            <person name="Hu J."/>
        </authorList>
    </citation>
    <scope>NUCLEOTIDE SEQUENCE [LARGE SCALE GENOMIC DNA]</scope>
    <source>
        <strain evidence="3 4">NEAU-Ht49</strain>
    </source>
</reference>
<organism evidence="3 4">
    <name type="scientific">Actinomadura harenae</name>
    <dbReference type="NCBI Taxonomy" id="2483351"/>
    <lineage>
        <taxon>Bacteria</taxon>
        <taxon>Bacillati</taxon>
        <taxon>Actinomycetota</taxon>
        <taxon>Actinomycetes</taxon>
        <taxon>Streptosporangiales</taxon>
        <taxon>Thermomonosporaceae</taxon>
        <taxon>Actinomadura</taxon>
    </lineage>
</organism>
<evidence type="ECO:0000313" key="4">
    <source>
        <dbReference type="Proteomes" id="UP000282674"/>
    </source>
</evidence>
<evidence type="ECO:0000256" key="1">
    <source>
        <dbReference type="SAM" id="MobiDB-lite"/>
    </source>
</evidence>
<dbReference type="GO" id="GO:0046872">
    <property type="term" value="F:metal ion binding"/>
    <property type="evidence" value="ECO:0007669"/>
    <property type="project" value="InterPro"/>
</dbReference>
<dbReference type="AlphaFoldDB" id="A0A3M2MEN1"/>
<protein>
    <submittedName>
        <fullName evidence="3">TIGR03086 family protein</fullName>
    </submittedName>
</protein>
<proteinExistence type="predicted"/>
<dbReference type="Pfam" id="PF11716">
    <property type="entry name" value="MDMPI_N"/>
    <property type="match status" value="1"/>
</dbReference>
<dbReference type="InterPro" id="IPR024344">
    <property type="entry name" value="MDMPI_metal-binding"/>
</dbReference>
<comment type="caution">
    <text evidence="3">The sequence shown here is derived from an EMBL/GenBank/DDBJ whole genome shotgun (WGS) entry which is preliminary data.</text>
</comment>
<feature type="domain" description="Mycothiol-dependent maleylpyruvate isomerase metal-binding" evidence="2">
    <location>
        <begin position="8"/>
        <end position="131"/>
    </location>
</feature>